<dbReference type="Pfam" id="PF00096">
    <property type="entry name" value="zf-C2H2"/>
    <property type="match status" value="3"/>
</dbReference>
<dbReference type="AlphaFoldDB" id="A0A1I8JNB6"/>
<dbReference type="Gene3D" id="3.30.160.60">
    <property type="entry name" value="Classic Zinc Finger"/>
    <property type="match status" value="4"/>
</dbReference>
<dbReference type="Proteomes" id="UP000095280">
    <property type="component" value="Unplaced"/>
</dbReference>
<keyword evidence="6" id="KW-0539">Nucleus</keyword>
<keyword evidence="10" id="KW-1185">Reference proteome</keyword>
<dbReference type="FunFam" id="3.30.160.60:FF:000358">
    <property type="entry name" value="zinc finger protein 24"/>
    <property type="match status" value="1"/>
</dbReference>
<accession>A0A1I8JNB6</accession>
<feature type="domain" description="C2H2-type" evidence="9">
    <location>
        <begin position="138"/>
        <end position="165"/>
    </location>
</feature>
<dbReference type="SUPFAM" id="SSF57667">
    <property type="entry name" value="beta-beta-alpha zinc fingers"/>
    <property type="match status" value="3"/>
</dbReference>
<evidence type="ECO:0000256" key="6">
    <source>
        <dbReference type="ARBA" id="ARBA00023242"/>
    </source>
</evidence>
<dbReference type="WBParaSite" id="snap_masked-unitig_23201-processed-gene-0.0-mRNA-1">
    <property type="protein sequence ID" value="snap_masked-unitig_23201-processed-gene-0.0-mRNA-1"/>
    <property type="gene ID" value="snap_masked-unitig_23201-processed-gene-0.0"/>
</dbReference>
<dbReference type="GO" id="GO:0008270">
    <property type="term" value="F:zinc ion binding"/>
    <property type="evidence" value="ECO:0007669"/>
    <property type="project" value="UniProtKB-KW"/>
</dbReference>
<proteinExistence type="predicted"/>
<organism evidence="10 11">
    <name type="scientific">Macrostomum lignano</name>
    <dbReference type="NCBI Taxonomy" id="282301"/>
    <lineage>
        <taxon>Eukaryota</taxon>
        <taxon>Metazoa</taxon>
        <taxon>Spiralia</taxon>
        <taxon>Lophotrochozoa</taxon>
        <taxon>Platyhelminthes</taxon>
        <taxon>Rhabditophora</taxon>
        <taxon>Macrostomorpha</taxon>
        <taxon>Macrostomida</taxon>
        <taxon>Macrostomidae</taxon>
        <taxon>Macrostomum</taxon>
    </lineage>
</organism>
<feature type="domain" description="C2H2-type" evidence="9">
    <location>
        <begin position="106"/>
        <end position="134"/>
    </location>
</feature>
<dbReference type="FunFam" id="3.30.160.60:FF:001498">
    <property type="entry name" value="Zinc finger protein 404"/>
    <property type="match status" value="1"/>
</dbReference>
<evidence type="ECO:0000256" key="2">
    <source>
        <dbReference type="ARBA" id="ARBA00022723"/>
    </source>
</evidence>
<evidence type="ECO:0000256" key="3">
    <source>
        <dbReference type="ARBA" id="ARBA00022737"/>
    </source>
</evidence>
<evidence type="ECO:0000256" key="8">
    <source>
        <dbReference type="SAM" id="MobiDB-lite"/>
    </source>
</evidence>
<dbReference type="PANTHER" id="PTHR16515">
    <property type="entry name" value="PR DOMAIN ZINC FINGER PROTEIN"/>
    <property type="match status" value="1"/>
</dbReference>
<dbReference type="PROSITE" id="PS00028">
    <property type="entry name" value="ZINC_FINGER_C2H2_1"/>
    <property type="match status" value="5"/>
</dbReference>
<dbReference type="GO" id="GO:0005634">
    <property type="term" value="C:nucleus"/>
    <property type="evidence" value="ECO:0007669"/>
    <property type="project" value="UniProtKB-SubCell"/>
</dbReference>
<dbReference type="PROSITE" id="PS50157">
    <property type="entry name" value="ZINC_FINGER_C2H2_2"/>
    <property type="match status" value="5"/>
</dbReference>
<dbReference type="FunFam" id="3.30.160.60:FF:000233">
    <property type="entry name" value="Putative zinc finger protein 362"/>
    <property type="match status" value="1"/>
</dbReference>
<feature type="region of interest" description="Disordered" evidence="8">
    <location>
        <begin position="162"/>
        <end position="183"/>
    </location>
</feature>
<evidence type="ECO:0000256" key="4">
    <source>
        <dbReference type="ARBA" id="ARBA00022771"/>
    </source>
</evidence>
<feature type="domain" description="C2H2-type" evidence="9">
    <location>
        <begin position="78"/>
        <end position="105"/>
    </location>
</feature>
<evidence type="ECO:0000313" key="10">
    <source>
        <dbReference type="Proteomes" id="UP000095280"/>
    </source>
</evidence>
<dbReference type="PANTHER" id="PTHR16515:SF20">
    <property type="entry name" value="PR DOMAIN ZINC FINGER PROTEIN 12"/>
    <property type="match status" value="1"/>
</dbReference>
<keyword evidence="5" id="KW-0862">Zinc</keyword>
<feature type="domain" description="C2H2-type" evidence="9">
    <location>
        <begin position="22"/>
        <end position="49"/>
    </location>
</feature>
<dbReference type="InterPro" id="IPR036236">
    <property type="entry name" value="Znf_C2H2_sf"/>
</dbReference>
<dbReference type="InterPro" id="IPR013087">
    <property type="entry name" value="Znf_C2H2_type"/>
</dbReference>
<protein>
    <submittedName>
        <fullName evidence="11">C2H2-type domain-containing protein</fullName>
    </submittedName>
</protein>
<evidence type="ECO:0000256" key="5">
    <source>
        <dbReference type="ARBA" id="ARBA00022833"/>
    </source>
</evidence>
<feature type="compositionally biased region" description="Polar residues" evidence="8">
    <location>
        <begin position="174"/>
        <end position="183"/>
    </location>
</feature>
<dbReference type="SMART" id="SM00355">
    <property type="entry name" value="ZnF_C2H2"/>
    <property type="match status" value="5"/>
</dbReference>
<dbReference type="Pfam" id="PF13912">
    <property type="entry name" value="zf-C2H2_6"/>
    <property type="match status" value="1"/>
</dbReference>
<evidence type="ECO:0000256" key="7">
    <source>
        <dbReference type="PROSITE-ProRule" id="PRU00042"/>
    </source>
</evidence>
<keyword evidence="3" id="KW-0677">Repeat</keyword>
<evidence type="ECO:0000313" key="11">
    <source>
        <dbReference type="WBParaSite" id="snap_masked-unitig_23201-processed-gene-0.0-mRNA-1"/>
    </source>
</evidence>
<feature type="domain" description="C2H2-type" evidence="9">
    <location>
        <begin position="50"/>
        <end position="77"/>
    </location>
</feature>
<name>A0A1I8JNB6_9PLAT</name>
<keyword evidence="2" id="KW-0479">Metal-binding</keyword>
<comment type="subcellular location">
    <subcellularLocation>
        <location evidence="1">Nucleus</location>
    </subcellularLocation>
</comment>
<reference evidence="11" key="1">
    <citation type="submission" date="2016-11" db="UniProtKB">
        <authorList>
            <consortium name="WormBaseParasite"/>
        </authorList>
    </citation>
    <scope>IDENTIFICATION</scope>
</reference>
<evidence type="ECO:0000259" key="9">
    <source>
        <dbReference type="PROSITE" id="PS50157"/>
    </source>
</evidence>
<evidence type="ECO:0000256" key="1">
    <source>
        <dbReference type="ARBA" id="ARBA00004123"/>
    </source>
</evidence>
<keyword evidence="4 7" id="KW-0863">Zinc-finger</keyword>
<dbReference type="GO" id="GO:0010468">
    <property type="term" value="P:regulation of gene expression"/>
    <property type="evidence" value="ECO:0007669"/>
    <property type="project" value="TreeGrafter"/>
</dbReference>
<dbReference type="GO" id="GO:0022008">
    <property type="term" value="P:neurogenesis"/>
    <property type="evidence" value="ECO:0007669"/>
    <property type="project" value="TreeGrafter"/>
</dbReference>
<sequence>VLQQAGPAAAQQLRAQGRPAPFHCDTCGRQFSTSAYLSQHRRIHSGQKPYGCKYCDKRFTQLSHVQQHERIHTGDKPYRCWQCAKSFTQMSNLQSHQRQHMKDKPHRCEACYMCFDSKDELDTHAAAKHSTNRYSKVLVCRVCGKNYNSETYLNKHLAKHKDPTQVSPIGCKSVASSSPSAEV</sequence>
<dbReference type="InterPro" id="IPR050331">
    <property type="entry name" value="Zinc_finger"/>
</dbReference>